<evidence type="ECO:0000256" key="1">
    <source>
        <dbReference type="SAM" id="MobiDB-lite"/>
    </source>
</evidence>
<dbReference type="CTD" id="6753935"/>
<dbReference type="PANTHER" id="PTHR21519:SF1">
    <property type="entry name" value="PDZ DOMAIN-CONTAINING PROTEIN 8"/>
    <property type="match status" value="1"/>
</dbReference>
<dbReference type="GO" id="GO:1990456">
    <property type="term" value="P:mitochondrion-endoplasmic reticulum membrane tethering"/>
    <property type="evidence" value="ECO:0007669"/>
    <property type="project" value="InterPro"/>
</dbReference>
<dbReference type="InterPro" id="IPR000008">
    <property type="entry name" value="C2_dom"/>
</dbReference>
<proteinExistence type="predicted"/>
<dbReference type="eggNOG" id="KOG3532">
    <property type="taxonomic scope" value="Eukaryota"/>
</dbReference>
<dbReference type="Pfam" id="PF17820">
    <property type="entry name" value="PDZ_6"/>
    <property type="match status" value="1"/>
</dbReference>
<accession>B3RX96</accession>
<feature type="region of interest" description="Disordered" evidence="1">
    <location>
        <begin position="381"/>
        <end position="400"/>
    </location>
</feature>
<dbReference type="Pfam" id="PF26547">
    <property type="entry name" value="PDZD8_N"/>
    <property type="match status" value="1"/>
</dbReference>
<dbReference type="InterPro" id="IPR035892">
    <property type="entry name" value="C2_domain_sf"/>
</dbReference>
<dbReference type="SMART" id="SM00228">
    <property type="entry name" value="PDZ"/>
    <property type="match status" value="1"/>
</dbReference>
<evidence type="ECO:0000313" key="4">
    <source>
        <dbReference type="Proteomes" id="UP000009022"/>
    </source>
</evidence>
<dbReference type="KEGG" id="tad:TRIADDRAFT_56130"/>
<evidence type="ECO:0000313" key="3">
    <source>
        <dbReference type="EMBL" id="EDV24832.1"/>
    </source>
</evidence>
<reference evidence="3 4" key="1">
    <citation type="journal article" date="2008" name="Nature">
        <title>The Trichoplax genome and the nature of placozoans.</title>
        <authorList>
            <person name="Srivastava M."/>
            <person name="Begovic E."/>
            <person name="Chapman J."/>
            <person name="Putnam N.H."/>
            <person name="Hellsten U."/>
            <person name="Kawashima T."/>
            <person name="Kuo A."/>
            <person name="Mitros T."/>
            <person name="Salamov A."/>
            <person name="Carpenter M.L."/>
            <person name="Signorovitch A.Y."/>
            <person name="Moreno M.A."/>
            <person name="Kamm K."/>
            <person name="Grimwood J."/>
            <person name="Schmutz J."/>
            <person name="Shapiro H."/>
            <person name="Grigoriev I.V."/>
            <person name="Buss L.W."/>
            <person name="Schierwater B."/>
            <person name="Dellaporta S.L."/>
            <person name="Rokhsar D.S."/>
        </authorList>
    </citation>
    <scope>NUCLEOTIDE SEQUENCE [LARGE SCALE GENOMIC DNA]</scope>
    <source>
        <strain evidence="3 4">Grell-BS-1999</strain>
    </source>
</reference>
<dbReference type="GO" id="GO:0051560">
    <property type="term" value="P:mitochondrial calcium ion homeostasis"/>
    <property type="evidence" value="ECO:0007669"/>
    <property type="project" value="InterPro"/>
</dbReference>
<dbReference type="SMART" id="SM00239">
    <property type="entry name" value="C2"/>
    <property type="match status" value="1"/>
</dbReference>
<dbReference type="AlphaFoldDB" id="B3RX96"/>
<dbReference type="InterPro" id="IPR039275">
    <property type="entry name" value="PDZD8"/>
</dbReference>
<dbReference type="InterPro" id="IPR041489">
    <property type="entry name" value="PDZ_6"/>
</dbReference>
<dbReference type="InParanoid" id="B3RX96"/>
<dbReference type="GeneID" id="6753935"/>
<dbReference type="CDD" id="cd21674">
    <property type="entry name" value="SMP_PDZD8"/>
    <property type="match status" value="1"/>
</dbReference>
<organism evidence="3 4">
    <name type="scientific">Trichoplax adhaerens</name>
    <name type="common">Trichoplax reptans</name>
    <dbReference type="NCBI Taxonomy" id="10228"/>
    <lineage>
        <taxon>Eukaryota</taxon>
        <taxon>Metazoa</taxon>
        <taxon>Placozoa</taxon>
        <taxon>Uniplacotomia</taxon>
        <taxon>Trichoplacea</taxon>
        <taxon>Trichoplacidae</taxon>
        <taxon>Trichoplax</taxon>
    </lineage>
</organism>
<dbReference type="PhylomeDB" id="B3RX96"/>
<dbReference type="STRING" id="10228.B3RX96"/>
<feature type="domain" description="PDZ" evidence="2">
    <location>
        <begin position="290"/>
        <end position="365"/>
    </location>
</feature>
<dbReference type="GO" id="GO:0044233">
    <property type="term" value="C:mitochondria-associated endoplasmic reticulum membrane contact site"/>
    <property type="evidence" value="ECO:0007669"/>
    <property type="project" value="InterPro"/>
</dbReference>
<dbReference type="InterPro" id="IPR058801">
    <property type="entry name" value="PDZD8_N"/>
</dbReference>
<dbReference type="HOGENOM" id="CLU_467227_0_0_1"/>
<dbReference type="Proteomes" id="UP000009022">
    <property type="component" value="Unassembled WGS sequence"/>
</dbReference>
<evidence type="ECO:0000259" key="2">
    <source>
        <dbReference type="PROSITE" id="PS50106"/>
    </source>
</evidence>
<dbReference type="Gene3D" id="2.30.42.10">
    <property type="match status" value="1"/>
</dbReference>
<name>B3RX96_TRIAD</name>
<dbReference type="PANTHER" id="PTHR21519">
    <property type="entry name" value="PDZ DOMAIN-CONTAINING PROTEIN 8"/>
    <property type="match status" value="1"/>
</dbReference>
<dbReference type="OMA" id="TRHPFSH"/>
<dbReference type="Pfam" id="PF00168">
    <property type="entry name" value="C2"/>
    <property type="match status" value="1"/>
</dbReference>
<protein>
    <recommendedName>
        <fullName evidence="2">PDZ domain-containing protein</fullName>
    </recommendedName>
</protein>
<dbReference type="SUPFAM" id="SSF49562">
    <property type="entry name" value="C2 domain (Calcium/lipid-binding domain, CaLB)"/>
    <property type="match status" value="1"/>
</dbReference>
<dbReference type="RefSeq" id="XP_002112722.1">
    <property type="nucleotide sequence ID" value="XM_002112686.1"/>
</dbReference>
<dbReference type="InterPro" id="IPR001478">
    <property type="entry name" value="PDZ"/>
</dbReference>
<dbReference type="OrthoDB" id="10004596at2759"/>
<dbReference type="Gene3D" id="2.60.40.150">
    <property type="entry name" value="C2 domain"/>
    <property type="match status" value="1"/>
</dbReference>
<dbReference type="SUPFAM" id="SSF50156">
    <property type="entry name" value="PDZ domain-like"/>
    <property type="match status" value="1"/>
</dbReference>
<keyword evidence="4" id="KW-1185">Reference proteome</keyword>
<dbReference type="GO" id="GO:0005739">
    <property type="term" value="C:mitochondrion"/>
    <property type="evidence" value="ECO:0007669"/>
    <property type="project" value="GOC"/>
</dbReference>
<dbReference type="EMBL" id="DS985245">
    <property type="protein sequence ID" value="EDV24832.1"/>
    <property type="molecule type" value="Genomic_DNA"/>
</dbReference>
<dbReference type="PROSITE" id="PS50106">
    <property type="entry name" value="PDZ"/>
    <property type="match status" value="1"/>
</dbReference>
<gene>
    <name evidence="3" type="ORF">TRIADDRAFT_56130</name>
</gene>
<sequence length="584" mass="65687">MSPNVCPFKRMSNVHCPVQSFWSLPKVNADKSNDWAAVELDKNLLKILEADSRPESETCSWFNMFMAYLFREWKDNDAVRRIFLKKIHGEFEDLLRTTAGKIITGITINGYSLGSSLPIIKKISIVRTSSKDNNTSKVPEIFGKSAYVSVKVVSLKGKVGLKLTRHPFSHWSFSFYKEPEIQFQAQTLFEGRKLPQLASLITNQLRRSLRKKHTLPNAVPRMKPFIPRLDNEVYIHNNKLSCGQLSVKVVSCSRLSRAVKATSVYCVLSLGFCAMSGKVGLPYGYWVTHDTVVEKDETSPFGVTFKQCFDMRRSSRSGQKAEIVIIESVIPNSPADRANLKRDDVIIAVDNQALSSLKEVVKQIKGKNRFNLKIQRKQIKPMGSHQLHDATSEVPGESTVERDSAKLAAAVSNSEFGVLDDNTHPGKDWILYDGTDNEEDTVVNVADDLGGESTSRTTEITTTCDPIWNEQFHLSVEKDHRYLNASVWYRLEEKSTFDLMIGYVSVPIMNISVTAMSLPKNSFRNTYILTPADVFRVDSSQSSVRLSSMLRHKGITHEWCGDITLEFIHETKIGSQSVDSVAGL</sequence>
<dbReference type="InterPro" id="IPR036034">
    <property type="entry name" value="PDZ_sf"/>
</dbReference>